<dbReference type="Pfam" id="PF15919">
    <property type="entry name" value="HicB_lk_antitox"/>
    <property type="match status" value="1"/>
</dbReference>
<protein>
    <submittedName>
        <fullName evidence="2">Type II toxin-antitoxin system HicB family antitoxin</fullName>
    </submittedName>
</protein>
<name>A0A926IIQ3_9FIRM</name>
<dbReference type="InterPro" id="IPR035069">
    <property type="entry name" value="TTHA1013/TTHA0281-like"/>
</dbReference>
<sequence length="117" mass="12882">EGTDYNVVVPDLPGCVTFGKNLPDAIQMARDAMSMWLCDAENNMEAIPSASANVMCNEGGFVNLVDCDTDIYRRENDNRAVKKTLSIPSWLNAKAERAGVNFSQVLQDGLKQKLNIQ</sequence>
<feature type="non-terminal residue" evidence="2">
    <location>
        <position position="1"/>
    </location>
</feature>
<dbReference type="Proteomes" id="UP000623678">
    <property type="component" value="Unassembled WGS sequence"/>
</dbReference>
<proteinExistence type="predicted"/>
<dbReference type="EMBL" id="JACRTD010000024">
    <property type="protein sequence ID" value="MBC8586606.1"/>
    <property type="molecule type" value="Genomic_DNA"/>
</dbReference>
<comment type="caution">
    <text evidence="2">The sequence shown here is derived from an EMBL/GenBank/DDBJ whole genome shotgun (WGS) entry which is preliminary data.</text>
</comment>
<dbReference type="Gene3D" id="3.30.160.250">
    <property type="match status" value="1"/>
</dbReference>
<keyword evidence="3" id="KW-1185">Reference proteome</keyword>
<gene>
    <name evidence="2" type="ORF">H8705_13585</name>
</gene>
<feature type="domain" description="HicB-like antitoxin of toxin-antitoxin system" evidence="1">
    <location>
        <begin position="3"/>
        <end position="94"/>
    </location>
</feature>
<dbReference type="SUPFAM" id="SSF143100">
    <property type="entry name" value="TTHA1013/TTHA0281-like"/>
    <property type="match status" value="1"/>
</dbReference>
<evidence type="ECO:0000313" key="3">
    <source>
        <dbReference type="Proteomes" id="UP000623678"/>
    </source>
</evidence>
<reference evidence="2" key="1">
    <citation type="submission" date="2020-08" db="EMBL/GenBank/DDBJ databases">
        <title>Genome public.</title>
        <authorList>
            <person name="Liu C."/>
            <person name="Sun Q."/>
        </authorList>
    </citation>
    <scope>NUCLEOTIDE SEQUENCE</scope>
    <source>
        <strain evidence="2">NSJ-64</strain>
    </source>
</reference>
<evidence type="ECO:0000259" key="1">
    <source>
        <dbReference type="Pfam" id="PF15919"/>
    </source>
</evidence>
<dbReference type="RefSeq" id="WP_316248661.1">
    <property type="nucleotide sequence ID" value="NZ_JACRTD010000024.1"/>
</dbReference>
<organism evidence="2 3">
    <name type="scientific">Youxingia wuxianensis</name>
    <dbReference type="NCBI Taxonomy" id="2763678"/>
    <lineage>
        <taxon>Bacteria</taxon>
        <taxon>Bacillati</taxon>
        <taxon>Bacillota</taxon>
        <taxon>Clostridia</taxon>
        <taxon>Eubacteriales</taxon>
        <taxon>Oscillospiraceae</taxon>
        <taxon>Youxingia</taxon>
    </lineage>
</organism>
<dbReference type="InterPro" id="IPR031807">
    <property type="entry name" value="HicB-like"/>
</dbReference>
<accession>A0A926IIQ3</accession>
<evidence type="ECO:0000313" key="2">
    <source>
        <dbReference type="EMBL" id="MBC8586606.1"/>
    </source>
</evidence>
<dbReference type="AlphaFoldDB" id="A0A926IIQ3"/>